<keyword evidence="1" id="KW-0227">DNA damage</keyword>
<dbReference type="GO" id="GO:0008270">
    <property type="term" value="F:zinc ion binding"/>
    <property type="evidence" value="ECO:0007669"/>
    <property type="project" value="UniProtKB-UniRule"/>
</dbReference>
<dbReference type="Pfam" id="PF04895">
    <property type="entry name" value="Nre_C"/>
    <property type="match status" value="1"/>
</dbReference>
<evidence type="ECO:0000259" key="2">
    <source>
        <dbReference type="Pfam" id="PF04894"/>
    </source>
</evidence>
<keyword evidence="1" id="KW-0234">DNA repair</keyword>
<dbReference type="PANTHER" id="PTHR38136">
    <property type="entry name" value="DNA REPAIR PROTEIN"/>
    <property type="match status" value="1"/>
</dbReference>
<feature type="zinc finger region" description="C4-type" evidence="1">
    <location>
        <begin position="6"/>
        <end position="20"/>
    </location>
</feature>
<dbReference type="InterPro" id="IPR006979">
    <property type="entry name" value="Nre_C"/>
</dbReference>
<feature type="domain" description="Archaeal Nre C-terminal" evidence="3">
    <location>
        <begin position="290"/>
        <end position="398"/>
    </location>
</feature>
<evidence type="ECO:0000256" key="1">
    <source>
        <dbReference type="HAMAP-Rule" id="MF_02096"/>
    </source>
</evidence>
<keyword evidence="1" id="KW-0479">Metal-binding</keyword>
<evidence type="ECO:0000313" key="5">
    <source>
        <dbReference type="Proteomes" id="UP000195137"/>
    </source>
</evidence>
<dbReference type="RefSeq" id="WP_086636465.1">
    <property type="nucleotide sequence ID" value="NZ_MRZU01000002.1"/>
</dbReference>
<name>A0A1Y3GD15_9EURY</name>
<sequence length="400" mass="45732">MTVPRCVRCKGSKNLCGENCRYLSNIGLIQDREIGNEVHGMSPPAVFVGRHNYPKVNLGPMVPIEDKEVYPDTELMYGESLEDLIAMRSSLVRSGFSSNVSVGSWSSRLIDLTQEIAMSTSPVDTEVEFRKPPRFEVKLDAYTQPSGPYGEIRKAMITENPSIPRDVDYIVGDRDAKTTTALEELYKRGISVSQSIRLLSSGLLGQEKERKLVPTRWSITATDSNLSELLLDRIKYYQQINQVYAGYSEYLGNRCAIIFIPANWQFELVECYMKGSLWSGGQATYISEMEDYNGRTKYADKTAGAYYATKLAVAEKLEQMNRQAKIIAVREIGDEYFIPLGVWVVRETMRDATKNLQKFDTLQQALNWTKNKFMFSGRWMDKSQLLEKHRKQRRLTDYIE</sequence>
<keyword evidence="1" id="KW-0862">Zinc</keyword>
<dbReference type="Proteomes" id="UP000195137">
    <property type="component" value="Unassembled WGS sequence"/>
</dbReference>
<protein>
    <recommendedName>
        <fullName evidence="1">DNA repair protein</fullName>
    </recommendedName>
</protein>
<proteinExistence type="inferred from homology"/>
<dbReference type="HAMAP" id="MF_02096">
    <property type="entry name" value="Nre"/>
    <property type="match status" value="1"/>
</dbReference>
<gene>
    <name evidence="4" type="ORF">AMET1_0031</name>
</gene>
<reference evidence="4 5" key="1">
    <citation type="submission" date="2016-12" db="EMBL/GenBank/DDBJ databases">
        <title>Discovery of methanogenic haloarchaea.</title>
        <authorList>
            <person name="Sorokin D.Y."/>
            <person name="Makarova K.S."/>
            <person name="Abbas B."/>
            <person name="Ferrer M."/>
            <person name="Golyshin P.N."/>
        </authorList>
    </citation>
    <scope>NUCLEOTIDE SEQUENCE [LARGE SCALE GENOMIC DNA]</scope>
    <source>
        <strain evidence="4">AMET1</strain>
    </source>
</reference>
<comment type="function">
    <text evidence="1">Involved in DNA damage repair.</text>
</comment>
<dbReference type="InterPro" id="IPR006978">
    <property type="entry name" value="Nre_N"/>
</dbReference>
<dbReference type="InterPro" id="IPR033167">
    <property type="entry name" value="Nre"/>
</dbReference>
<keyword evidence="1" id="KW-0863">Zinc-finger</keyword>
<comment type="similarity">
    <text evidence="1">Belongs to the Nre family.</text>
</comment>
<dbReference type="Pfam" id="PF04894">
    <property type="entry name" value="Nre_N"/>
    <property type="match status" value="1"/>
</dbReference>
<accession>A0A1Y3GD15</accession>
<organism evidence="4 5">
    <name type="scientific">Methanonatronarchaeum thermophilum</name>
    <dbReference type="NCBI Taxonomy" id="1927129"/>
    <lineage>
        <taxon>Archaea</taxon>
        <taxon>Methanobacteriati</taxon>
        <taxon>Methanobacteriota</taxon>
        <taxon>Methanonatronarchaeia</taxon>
        <taxon>Methanonatronarchaeales</taxon>
        <taxon>Methanonatronarchaeaceae</taxon>
        <taxon>Methanonatronarchaeum</taxon>
    </lineage>
</organism>
<dbReference type="EMBL" id="MRZU01000002">
    <property type="protein sequence ID" value="OUJ19362.1"/>
    <property type="molecule type" value="Genomic_DNA"/>
</dbReference>
<evidence type="ECO:0000313" key="4">
    <source>
        <dbReference type="EMBL" id="OUJ19362.1"/>
    </source>
</evidence>
<dbReference type="PANTHER" id="PTHR38136:SF2">
    <property type="entry name" value="DNA REPAIR PROTEIN"/>
    <property type="match status" value="1"/>
</dbReference>
<keyword evidence="5" id="KW-1185">Reference proteome</keyword>
<dbReference type="OrthoDB" id="6609at2157"/>
<dbReference type="AlphaFoldDB" id="A0A1Y3GD15"/>
<feature type="domain" description="Archaeal Nre N-terminal" evidence="2">
    <location>
        <begin position="30"/>
        <end position="279"/>
    </location>
</feature>
<comment type="caution">
    <text evidence="4">The sequence shown here is derived from an EMBL/GenBank/DDBJ whole genome shotgun (WGS) entry which is preliminary data.</text>
</comment>
<comment type="domain">
    <text evidence="1">Contains a predicted C4 metal binding domain at the N-terminus, which could be a zinc finger DNA binding domain.</text>
</comment>
<dbReference type="GO" id="GO:0006281">
    <property type="term" value="P:DNA repair"/>
    <property type="evidence" value="ECO:0007669"/>
    <property type="project" value="UniProtKB-UniRule"/>
</dbReference>
<evidence type="ECO:0000259" key="3">
    <source>
        <dbReference type="Pfam" id="PF04895"/>
    </source>
</evidence>